<keyword evidence="2" id="KW-1185">Reference proteome</keyword>
<dbReference type="PANTHER" id="PTHR11475">
    <property type="entry name" value="OXIDASE/PEROXIDASE"/>
    <property type="match status" value="1"/>
</dbReference>
<dbReference type="InterPro" id="IPR037120">
    <property type="entry name" value="Haem_peroxidase_sf_animal"/>
</dbReference>
<dbReference type="AlphaFoldDB" id="A0AAV4IWQ9"/>
<sequence length="152" mass="17597">MVKAFKKLHGGDLSKVDMFVGRMMETTPSGPGELFTQTLIDQFTRIRDGDRFWFENEDNGLFSEEERKALMNFTLSYVMQNITGKKMNDDLELQDDVFTVSQDGACSLKMFFNESDLEKCHKPKKYNFFKGSEIPYIIIWTCLGLLPFCKSL</sequence>
<proteinExistence type="predicted"/>
<dbReference type="GO" id="GO:0006979">
    <property type="term" value="P:response to oxidative stress"/>
    <property type="evidence" value="ECO:0007669"/>
    <property type="project" value="InterPro"/>
</dbReference>
<dbReference type="SUPFAM" id="SSF48113">
    <property type="entry name" value="Heme-dependent peroxidases"/>
    <property type="match status" value="1"/>
</dbReference>
<organism evidence="1 2">
    <name type="scientific">Elysia marginata</name>
    <dbReference type="NCBI Taxonomy" id="1093978"/>
    <lineage>
        <taxon>Eukaryota</taxon>
        <taxon>Metazoa</taxon>
        <taxon>Spiralia</taxon>
        <taxon>Lophotrochozoa</taxon>
        <taxon>Mollusca</taxon>
        <taxon>Gastropoda</taxon>
        <taxon>Heterobranchia</taxon>
        <taxon>Euthyneura</taxon>
        <taxon>Panpulmonata</taxon>
        <taxon>Sacoglossa</taxon>
        <taxon>Placobranchoidea</taxon>
        <taxon>Plakobranchidae</taxon>
        <taxon>Elysia</taxon>
    </lineage>
</organism>
<gene>
    <name evidence="1" type="ORF">ElyMa_003173500</name>
</gene>
<dbReference type="PROSITE" id="PS50292">
    <property type="entry name" value="PEROXIDASE_3"/>
    <property type="match status" value="1"/>
</dbReference>
<dbReference type="PANTHER" id="PTHR11475:SF144">
    <property type="entry name" value="NAD(P)H OXIDASE (H2O2-FORMING)"/>
    <property type="match status" value="1"/>
</dbReference>
<protein>
    <submittedName>
        <fullName evidence="1">Dual oxidase-like</fullName>
    </submittedName>
</protein>
<dbReference type="GO" id="GO:0020037">
    <property type="term" value="F:heme binding"/>
    <property type="evidence" value="ECO:0007669"/>
    <property type="project" value="InterPro"/>
</dbReference>
<dbReference type="EMBL" id="BMAT01006556">
    <property type="protein sequence ID" value="GFS14899.1"/>
    <property type="molecule type" value="Genomic_DNA"/>
</dbReference>
<reference evidence="1 2" key="1">
    <citation type="journal article" date="2021" name="Elife">
        <title>Chloroplast acquisition without the gene transfer in kleptoplastic sea slugs, Plakobranchus ocellatus.</title>
        <authorList>
            <person name="Maeda T."/>
            <person name="Takahashi S."/>
            <person name="Yoshida T."/>
            <person name="Shimamura S."/>
            <person name="Takaki Y."/>
            <person name="Nagai Y."/>
            <person name="Toyoda A."/>
            <person name="Suzuki Y."/>
            <person name="Arimoto A."/>
            <person name="Ishii H."/>
            <person name="Satoh N."/>
            <person name="Nishiyama T."/>
            <person name="Hasebe M."/>
            <person name="Maruyama T."/>
            <person name="Minagawa J."/>
            <person name="Obokata J."/>
            <person name="Shigenobu S."/>
        </authorList>
    </citation>
    <scope>NUCLEOTIDE SEQUENCE [LARGE SCALE GENOMIC DNA]</scope>
</reference>
<dbReference type="InterPro" id="IPR010255">
    <property type="entry name" value="Haem_peroxidase_sf"/>
</dbReference>
<evidence type="ECO:0000313" key="2">
    <source>
        <dbReference type="Proteomes" id="UP000762676"/>
    </source>
</evidence>
<name>A0AAV4IWQ9_9GAST</name>
<dbReference type="Proteomes" id="UP000762676">
    <property type="component" value="Unassembled WGS sequence"/>
</dbReference>
<dbReference type="Pfam" id="PF03098">
    <property type="entry name" value="An_peroxidase"/>
    <property type="match status" value="1"/>
</dbReference>
<dbReference type="Gene3D" id="1.10.640.10">
    <property type="entry name" value="Haem peroxidase domain superfamily, animal type"/>
    <property type="match status" value="1"/>
</dbReference>
<comment type="caution">
    <text evidence="1">The sequence shown here is derived from an EMBL/GenBank/DDBJ whole genome shotgun (WGS) entry which is preliminary data.</text>
</comment>
<evidence type="ECO:0000313" key="1">
    <source>
        <dbReference type="EMBL" id="GFS14899.1"/>
    </source>
</evidence>
<dbReference type="InterPro" id="IPR019791">
    <property type="entry name" value="Haem_peroxidase_animal"/>
</dbReference>
<dbReference type="GO" id="GO:0004601">
    <property type="term" value="F:peroxidase activity"/>
    <property type="evidence" value="ECO:0007669"/>
    <property type="project" value="InterPro"/>
</dbReference>
<accession>A0AAV4IWQ9</accession>